<dbReference type="PANTHER" id="PTHR47221">
    <property type="entry name" value="FIBRINOGEN ALPHA CHAIN"/>
    <property type="match status" value="1"/>
</dbReference>
<dbReference type="Ensembl" id="ENSSMAT00000076439.1">
    <property type="protein sequence ID" value="ENSSMAP00000068230.1"/>
    <property type="gene ID" value="ENSSMAG00000007111.2"/>
</dbReference>
<dbReference type="InterPro" id="IPR014716">
    <property type="entry name" value="Fibrinogen_a/b/g_C_1"/>
</dbReference>
<evidence type="ECO:0000256" key="7">
    <source>
        <dbReference type="SAM" id="SignalP"/>
    </source>
</evidence>
<feature type="domain" description="Fibrinogen C-terminal" evidence="8">
    <location>
        <begin position="244"/>
        <end position="464"/>
    </location>
</feature>
<sequence length="464" mass="52374">MRVISVILLLWAPVLISSKQPQDCREVQTINSHAVNGVYTIFPAGDRSGVKVYCDMESEGGGWTAFHRRMDGTVNFYRPWDQYKIGFGEASGEHWLGLDNLHYLTGERKHELLVNMEDFEGNKRFALYSTFSVGSECEGFKLSVSGFKAGDAGDAMSLNNGMKFSTLDRDQDTWPEHCARKFLGAFWYAACHETNPTGVYRWGADNSLFAVGMSWLHWKGHDYSLKSMSMKVISVILLLWAPVLISSKQPQDCREVQTINSHAVNGVYTIFPAGDRSGVKVYCDMESEGGGWTAFHRRMDGTVNFYRPWDQYKIGFGEASGEHWLGLDNLHYLTGERKHELLVNMEDFEGNKRFALYSTFSVGSECEGFNLSVSGFKAGDAGDAMSSHNGMKFSTLDRDQDTWPEHCARKFLGAFWYTACHETNPTGVYRWGADNSLFAVGMSWLHWKGHDYSLKSMSMKVRPA</sequence>
<reference evidence="9" key="3">
    <citation type="submission" date="2025-05" db="UniProtKB">
        <authorList>
            <consortium name="Ensembl"/>
        </authorList>
    </citation>
    <scope>IDENTIFICATION</scope>
</reference>
<dbReference type="Gene3D" id="3.90.215.10">
    <property type="entry name" value="Gamma Fibrinogen, chain A, domain 1"/>
    <property type="match status" value="2"/>
</dbReference>
<dbReference type="AlphaFoldDB" id="A0A8D3DK02"/>
<dbReference type="NCBIfam" id="NF040941">
    <property type="entry name" value="GGGWT_bact"/>
    <property type="match status" value="2"/>
</dbReference>
<keyword evidence="5" id="KW-1015">Disulfide bond</keyword>
<dbReference type="GO" id="GO:0042730">
    <property type="term" value="P:fibrinolysis"/>
    <property type="evidence" value="ECO:0007669"/>
    <property type="project" value="TreeGrafter"/>
</dbReference>
<dbReference type="InterPro" id="IPR002181">
    <property type="entry name" value="Fibrinogen_a/b/g_C_dom"/>
</dbReference>
<gene>
    <name evidence="9" type="primary">LOC118320014</name>
</gene>
<keyword evidence="6" id="KW-0325">Glycoprotein</keyword>
<dbReference type="PANTHER" id="PTHR47221:SF6">
    <property type="entry name" value="FIBRINOGEN ALPHA CHAIN"/>
    <property type="match status" value="1"/>
</dbReference>
<evidence type="ECO:0000256" key="3">
    <source>
        <dbReference type="ARBA" id="ARBA00022729"/>
    </source>
</evidence>
<keyword evidence="3 7" id="KW-0732">Signal</keyword>
<dbReference type="SMART" id="SM00186">
    <property type="entry name" value="FBG"/>
    <property type="match status" value="2"/>
</dbReference>
<evidence type="ECO:0000256" key="5">
    <source>
        <dbReference type="ARBA" id="ARBA00023157"/>
    </source>
</evidence>
<keyword evidence="4" id="KW-0175">Coiled coil</keyword>
<dbReference type="PROSITE" id="PS51406">
    <property type="entry name" value="FIBRINOGEN_C_2"/>
    <property type="match status" value="2"/>
</dbReference>
<dbReference type="InterPro" id="IPR036056">
    <property type="entry name" value="Fibrinogen-like_C"/>
</dbReference>
<dbReference type="Proteomes" id="UP000694558">
    <property type="component" value="Chromosome 13"/>
</dbReference>
<evidence type="ECO:0000256" key="4">
    <source>
        <dbReference type="ARBA" id="ARBA00023054"/>
    </source>
</evidence>
<dbReference type="GeneTree" id="ENSGT00940000163551"/>
<dbReference type="GO" id="GO:0005577">
    <property type="term" value="C:fibrinogen complex"/>
    <property type="evidence" value="ECO:0007669"/>
    <property type="project" value="TreeGrafter"/>
</dbReference>
<keyword evidence="2" id="KW-0964">Secreted</keyword>
<evidence type="ECO:0000313" key="9">
    <source>
        <dbReference type="Ensembl" id="ENSSMAP00000059861.1"/>
    </source>
</evidence>
<name>A0A8D3DK02_SCOMX</name>
<dbReference type="GO" id="GO:0072377">
    <property type="term" value="P:blood coagulation, common pathway"/>
    <property type="evidence" value="ECO:0007669"/>
    <property type="project" value="TreeGrafter"/>
</dbReference>
<proteinExistence type="predicted"/>
<evidence type="ECO:0000256" key="6">
    <source>
        <dbReference type="ARBA" id="ARBA00023180"/>
    </source>
</evidence>
<reference evidence="9" key="1">
    <citation type="submission" date="2020-05" db="EMBL/GenBank/DDBJ databases">
        <authorList>
            <person name="Moser M."/>
        </authorList>
    </citation>
    <scope>NUCLEOTIDE SEQUENCE [LARGE SCALE GENOMIC DNA]</scope>
</reference>
<dbReference type="CDD" id="cd00087">
    <property type="entry name" value="FReD"/>
    <property type="match status" value="2"/>
</dbReference>
<evidence type="ECO:0000259" key="8">
    <source>
        <dbReference type="PROSITE" id="PS51406"/>
    </source>
</evidence>
<dbReference type="SUPFAM" id="SSF56496">
    <property type="entry name" value="Fibrinogen C-terminal domain-like"/>
    <property type="match status" value="2"/>
</dbReference>
<evidence type="ECO:0000256" key="2">
    <source>
        <dbReference type="ARBA" id="ARBA00022525"/>
    </source>
</evidence>
<organism evidence="9 10">
    <name type="scientific">Scophthalmus maximus</name>
    <name type="common">Turbot</name>
    <name type="synonym">Psetta maxima</name>
    <dbReference type="NCBI Taxonomy" id="52904"/>
    <lineage>
        <taxon>Eukaryota</taxon>
        <taxon>Metazoa</taxon>
        <taxon>Chordata</taxon>
        <taxon>Craniata</taxon>
        <taxon>Vertebrata</taxon>
        <taxon>Euteleostomi</taxon>
        <taxon>Actinopterygii</taxon>
        <taxon>Neopterygii</taxon>
        <taxon>Teleostei</taxon>
        <taxon>Neoteleostei</taxon>
        <taxon>Acanthomorphata</taxon>
        <taxon>Carangaria</taxon>
        <taxon>Pleuronectiformes</taxon>
        <taxon>Pleuronectoidei</taxon>
        <taxon>Scophthalmidae</taxon>
        <taxon>Scophthalmus</taxon>
    </lineage>
</organism>
<feature type="signal peptide" evidence="7">
    <location>
        <begin position="1"/>
        <end position="18"/>
    </location>
</feature>
<dbReference type="Pfam" id="PF00147">
    <property type="entry name" value="Fibrinogen_C"/>
    <property type="match status" value="2"/>
</dbReference>
<accession>A0A8D3DK02</accession>
<reference evidence="9" key="2">
    <citation type="submission" date="2023-05" db="EMBL/GenBank/DDBJ databases">
        <title>High-quality long-read genome of Scophthalmus maximus.</title>
        <authorList>
            <person name="Lien S."/>
            <person name="Martinez P."/>
        </authorList>
    </citation>
    <scope>NUCLEOTIDE SEQUENCE [LARGE SCALE GENOMIC DNA]</scope>
</reference>
<evidence type="ECO:0000256" key="1">
    <source>
        <dbReference type="ARBA" id="ARBA00004613"/>
    </source>
</evidence>
<evidence type="ECO:0000313" key="10">
    <source>
        <dbReference type="Proteomes" id="UP000694558"/>
    </source>
</evidence>
<dbReference type="Ensembl" id="ENSSMAT00000049437.1">
    <property type="protein sequence ID" value="ENSSMAP00000059861.1"/>
    <property type="gene ID" value="ENSSMAG00000007111.2"/>
</dbReference>
<dbReference type="GO" id="GO:0030674">
    <property type="term" value="F:protein-macromolecule adaptor activity"/>
    <property type="evidence" value="ECO:0007669"/>
    <property type="project" value="TreeGrafter"/>
</dbReference>
<dbReference type="InterPro" id="IPR037579">
    <property type="entry name" value="FIB_ANG-like"/>
</dbReference>
<protein>
    <recommendedName>
        <fullName evidence="8">Fibrinogen C-terminal domain-containing protein</fullName>
    </recommendedName>
</protein>
<feature type="domain" description="Fibrinogen C-terminal" evidence="8">
    <location>
        <begin position="15"/>
        <end position="236"/>
    </location>
</feature>
<dbReference type="GO" id="GO:0070527">
    <property type="term" value="P:platelet aggregation"/>
    <property type="evidence" value="ECO:0007669"/>
    <property type="project" value="TreeGrafter"/>
</dbReference>
<dbReference type="GO" id="GO:0034116">
    <property type="term" value="P:positive regulation of heterotypic cell-cell adhesion"/>
    <property type="evidence" value="ECO:0007669"/>
    <property type="project" value="TreeGrafter"/>
</dbReference>
<comment type="subcellular location">
    <subcellularLocation>
        <location evidence="1">Secreted</location>
    </subcellularLocation>
</comment>
<feature type="chain" id="PRO_5044689776" description="Fibrinogen C-terminal domain-containing protein" evidence="7">
    <location>
        <begin position="19"/>
        <end position="464"/>
    </location>
</feature>
<dbReference type="GO" id="GO:0005201">
    <property type="term" value="F:extracellular matrix structural constituent"/>
    <property type="evidence" value="ECO:0007669"/>
    <property type="project" value="TreeGrafter"/>
</dbReference>
<dbReference type="FunFam" id="3.90.215.10:FF:000001">
    <property type="entry name" value="Tenascin isoform 1"/>
    <property type="match status" value="2"/>
</dbReference>